<dbReference type="SUPFAM" id="SSF100910">
    <property type="entry name" value="Chemosensory protein Csp2"/>
    <property type="match status" value="1"/>
</dbReference>
<evidence type="ECO:0000256" key="1">
    <source>
        <dbReference type="SAM" id="SignalP"/>
    </source>
</evidence>
<evidence type="ECO:0000313" key="3">
    <source>
        <dbReference type="Proteomes" id="UP001652621"/>
    </source>
</evidence>
<dbReference type="AlphaFoldDB" id="A0A1I8NHK8"/>
<proteinExistence type="predicted"/>
<reference evidence="4" key="2">
    <citation type="submission" date="2025-05" db="UniProtKB">
        <authorList>
            <consortium name="RefSeq"/>
        </authorList>
    </citation>
    <scope>IDENTIFICATION</scope>
    <source>
        <strain evidence="4">Aabys</strain>
        <tissue evidence="4">Whole body</tissue>
    </source>
</reference>
<dbReference type="RefSeq" id="XP_058987077.1">
    <property type="nucleotide sequence ID" value="XM_059131094.1"/>
</dbReference>
<evidence type="ECO:0000313" key="4">
    <source>
        <dbReference type="RefSeq" id="XP_058987077.1"/>
    </source>
</evidence>
<feature type="chain" id="PRO_5044561681" evidence="1">
    <location>
        <begin position="17"/>
        <end position="127"/>
    </location>
</feature>
<keyword evidence="1" id="KW-0732">Signal</keyword>
<organism evidence="2">
    <name type="scientific">Musca domestica</name>
    <name type="common">House fly</name>
    <dbReference type="NCBI Taxonomy" id="7370"/>
    <lineage>
        <taxon>Eukaryota</taxon>
        <taxon>Metazoa</taxon>
        <taxon>Ecdysozoa</taxon>
        <taxon>Arthropoda</taxon>
        <taxon>Hexapoda</taxon>
        <taxon>Insecta</taxon>
        <taxon>Pterygota</taxon>
        <taxon>Neoptera</taxon>
        <taxon>Endopterygota</taxon>
        <taxon>Diptera</taxon>
        <taxon>Brachycera</taxon>
        <taxon>Muscomorpha</taxon>
        <taxon>Muscoidea</taxon>
        <taxon>Muscidae</taxon>
        <taxon>Musca</taxon>
    </lineage>
</organism>
<feature type="signal peptide" evidence="1">
    <location>
        <begin position="1"/>
        <end position="16"/>
    </location>
</feature>
<dbReference type="EnsemblMetazoa" id="MDOA015217-RA">
    <property type="protein sequence ID" value="MDOA015217-PA"/>
    <property type="gene ID" value="MDOA015217"/>
</dbReference>
<dbReference type="OrthoDB" id="6344725at2759"/>
<dbReference type="PANTHER" id="PTHR11257:SF12">
    <property type="entry name" value="EJACULATORY BULB-SPECIFIC PROTEIN 3-RELATED"/>
    <property type="match status" value="1"/>
</dbReference>
<dbReference type="PANTHER" id="PTHR11257">
    <property type="entry name" value="CHEMOSENSORY PROTEIN-RELATED"/>
    <property type="match status" value="1"/>
</dbReference>
<dbReference type="Proteomes" id="UP001652621">
    <property type="component" value="Unplaced"/>
</dbReference>
<sequence length="127" mass="14537">MKIAIISLALIAGCLAMPQDKYTTKYDSIDLDEILKSDRLFNNYFNCLMDQGNCTPEARELKKILPDALQTECSKCSEKQKQGAEKVARYVIENKRDAWNALQAKYDPEGVYYNKYKAEAEKRGIKV</sequence>
<dbReference type="InterPro" id="IPR005055">
    <property type="entry name" value="A10/PebIII"/>
</dbReference>
<reference evidence="2" key="1">
    <citation type="submission" date="2020-05" db="UniProtKB">
        <authorList>
            <consortium name="EnsemblMetazoa"/>
        </authorList>
    </citation>
    <scope>IDENTIFICATION</scope>
    <source>
        <strain evidence="2">Aabys</strain>
    </source>
</reference>
<evidence type="ECO:0000313" key="2">
    <source>
        <dbReference type="EnsemblMetazoa" id="MDOA015217-PA"/>
    </source>
</evidence>
<name>A0A1I8NHK8_MUSDO</name>
<protein>
    <submittedName>
        <fullName evidence="4">Ejaculatory bulb-specific protein 3-like</fullName>
    </submittedName>
</protein>
<dbReference type="VEuPathDB" id="VectorBase:MDOA015217"/>
<dbReference type="InterPro" id="IPR036682">
    <property type="entry name" value="OS_D_A10/PebIII_sf"/>
</dbReference>
<dbReference type="eggNOG" id="ENOG502S48A">
    <property type="taxonomic scope" value="Eukaryota"/>
</dbReference>
<dbReference type="Pfam" id="PF03392">
    <property type="entry name" value="OS-D"/>
    <property type="match status" value="1"/>
</dbReference>
<dbReference type="VEuPathDB" id="VectorBase:MDOMA2_014231"/>
<gene>
    <name evidence="2" type="primary">101897909</name>
    <name evidence="4" type="synonym">LOC101897909</name>
</gene>
<dbReference type="Gene3D" id="1.10.2080.10">
    <property type="entry name" value="Insect odorant-binding protein A10/Ejaculatory bulb-specific protein 3"/>
    <property type="match status" value="1"/>
</dbReference>
<accession>A0A1I8NHK8</accession>
<keyword evidence="3" id="KW-1185">Reference proteome</keyword>